<dbReference type="InterPro" id="IPR045189">
    <property type="entry name" value="UBR4-like"/>
</dbReference>
<dbReference type="PROSITE" id="PS51157">
    <property type="entry name" value="ZF_UBR"/>
    <property type="match status" value="1"/>
</dbReference>
<dbReference type="InterPro" id="IPR003126">
    <property type="entry name" value="Znf_UBR"/>
</dbReference>
<evidence type="ECO:0000313" key="8">
    <source>
        <dbReference type="Proteomes" id="UP000663879"/>
    </source>
</evidence>
<accession>A0A813QP55</accession>
<name>A0A813QP55_9BILA</name>
<reference evidence="7" key="1">
    <citation type="submission" date="2021-02" db="EMBL/GenBank/DDBJ databases">
        <authorList>
            <person name="Nowell W R."/>
        </authorList>
    </citation>
    <scope>NUCLEOTIDE SEQUENCE</scope>
    <source>
        <strain evidence="7">Ploen Becks lab</strain>
    </source>
</reference>
<evidence type="ECO:0000256" key="1">
    <source>
        <dbReference type="ARBA" id="ARBA00022723"/>
    </source>
</evidence>
<dbReference type="InterPro" id="IPR047509">
    <property type="entry name" value="UBR4-like_UBR-box"/>
</dbReference>
<dbReference type="OrthoDB" id="30336at2759"/>
<evidence type="ECO:0000256" key="4">
    <source>
        <dbReference type="PROSITE-ProRule" id="PRU00508"/>
    </source>
</evidence>
<keyword evidence="2" id="KW-0863">Zinc-finger</keyword>
<dbReference type="SUPFAM" id="SSF50978">
    <property type="entry name" value="WD40 repeat-like"/>
    <property type="match status" value="1"/>
</dbReference>
<dbReference type="EMBL" id="CAJNOC010000509">
    <property type="protein sequence ID" value="CAF0770003.1"/>
    <property type="molecule type" value="Genomic_DNA"/>
</dbReference>
<dbReference type="CDD" id="cd19680">
    <property type="entry name" value="UBR-box_UBR4"/>
    <property type="match status" value="1"/>
</dbReference>
<evidence type="ECO:0000256" key="2">
    <source>
        <dbReference type="ARBA" id="ARBA00022771"/>
    </source>
</evidence>
<protein>
    <recommendedName>
        <fullName evidence="6">UBR-type domain-containing protein</fullName>
    </recommendedName>
</protein>
<gene>
    <name evidence="7" type="ORF">OXX778_LOCUS4898</name>
</gene>
<evidence type="ECO:0000256" key="5">
    <source>
        <dbReference type="SAM" id="MobiDB-lite"/>
    </source>
</evidence>
<evidence type="ECO:0000313" key="7">
    <source>
        <dbReference type="EMBL" id="CAF0770003.1"/>
    </source>
</evidence>
<evidence type="ECO:0000259" key="6">
    <source>
        <dbReference type="PROSITE" id="PS51157"/>
    </source>
</evidence>
<keyword evidence="3" id="KW-0862">Zinc</keyword>
<keyword evidence="8" id="KW-1185">Reference proteome</keyword>
<feature type="region of interest" description="Disordered" evidence="5">
    <location>
        <begin position="332"/>
        <end position="353"/>
    </location>
</feature>
<sequence>MNMTWIDKLASDLFKDEHFQELLAAIDTGKLCISGVNDLVYLLPKDLSGDKPDALALDINASEWFDNFSKLMRSSLCKHMHSYLDKQEGHADYQTILTLDKRLGEIKDIPTQIVVLGESLIWCKFEIDNDSCLIKVKTEVNFEIKIIISLICSKIVMNCLDINFRLKLIVVNQNDNEPSVSKLSPERVVLRSSDLLRLMSLFKFKTEDLDYNLNNFNLISTISAAAAAFNGRINTQTPSNNNSQMPKKTDEQDLNFKLCTYTITKKEFMNQHWYYCHTCKMVDRIGMCTICAKVCHADHDVSYAKFGSFFCDCGAKEDNSCKALQKRTEKKLVKQRSKRNKLSSSSSQPPITKDSTIDLLKKLLTQIKIQKSTKIDKFKTQILESITSKNLTKLIQDLLTNILVPKSQITYENTFLNSNSSLARKELSKLHTNLKSLPSDLDQLFQVTLGSQEGAFENVRLTYTGDNGSLIKQLIQNHSVRRASMCLVTSKKRQNLIVTHEKGKSSHLTILQLNALLKQDSNKRNKLTLTKLNTIPVPFTLLTVTANPANEDYVSLTGLKDCYVMYLNENGQQNESENKTNLIILHPSLESSNYIVKTEWLPGSKTQLALITSEFIKIYDLSLDKISPIYYFVLPMGKIKDLTFFYSKTGQKFIITITSDGYLYYEELNDVTSAKNGIYYVTNTIDLKDPTPNGVSIYFSFKLNMIFWSHQNGKTFIKCK</sequence>
<dbReference type="GO" id="GO:0008270">
    <property type="term" value="F:zinc ion binding"/>
    <property type="evidence" value="ECO:0007669"/>
    <property type="project" value="UniProtKB-KW"/>
</dbReference>
<dbReference type="InterPro" id="IPR036322">
    <property type="entry name" value="WD40_repeat_dom_sf"/>
</dbReference>
<dbReference type="PANTHER" id="PTHR21725">
    <property type="entry name" value="E3 UBIQUITIN-PROTEIN LIGASE UBR4"/>
    <property type="match status" value="1"/>
</dbReference>
<feature type="domain" description="UBR-type" evidence="6">
    <location>
        <begin position="257"/>
        <end position="326"/>
    </location>
</feature>
<dbReference type="Pfam" id="PF02207">
    <property type="entry name" value="zf-UBR"/>
    <property type="match status" value="1"/>
</dbReference>
<dbReference type="AlphaFoldDB" id="A0A813QP55"/>
<feature type="zinc finger region" description="UBR-type" evidence="4">
    <location>
        <begin position="257"/>
        <end position="326"/>
    </location>
</feature>
<dbReference type="PANTHER" id="PTHR21725:SF1">
    <property type="entry name" value="E3 UBIQUITIN-PROTEIN LIGASE UBR4"/>
    <property type="match status" value="1"/>
</dbReference>
<keyword evidence="1" id="KW-0479">Metal-binding</keyword>
<dbReference type="SMART" id="SM00396">
    <property type="entry name" value="ZnF_UBR1"/>
    <property type="match status" value="1"/>
</dbReference>
<evidence type="ECO:0000256" key="3">
    <source>
        <dbReference type="ARBA" id="ARBA00022833"/>
    </source>
</evidence>
<comment type="caution">
    <text evidence="7">The sequence shown here is derived from an EMBL/GenBank/DDBJ whole genome shotgun (WGS) entry which is preliminary data.</text>
</comment>
<organism evidence="7 8">
    <name type="scientific">Brachionus calyciflorus</name>
    <dbReference type="NCBI Taxonomy" id="104777"/>
    <lineage>
        <taxon>Eukaryota</taxon>
        <taxon>Metazoa</taxon>
        <taxon>Spiralia</taxon>
        <taxon>Gnathifera</taxon>
        <taxon>Rotifera</taxon>
        <taxon>Eurotatoria</taxon>
        <taxon>Monogononta</taxon>
        <taxon>Pseudotrocha</taxon>
        <taxon>Ploima</taxon>
        <taxon>Brachionidae</taxon>
        <taxon>Brachionus</taxon>
    </lineage>
</organism>
<proteinExistence type="predicted"/>
<dbReference type="Proteomes" id="UP000663879">
    <property type="component" value="Unassembled WGS sequence"/>
</dbReference>